<name>A0A084SZP2_9BACT</name>
<sequence>MSRSRSKKMEFVRQFEGAQVLDGLLELAGTSHDSLTVLAHMRQAHAEGRPSQEVIPSLFGQEPRFESPELARRLFQNLLGLWDLVQEGKQVRLEDGPRPPRPKKQKTEPPQPFAPGEPDTAFVEGAWRYLEDDEKARTRLNDAFENKQDALLGVLDAAGLSDEGYGVARHLLFELHAMLELGWPQGLASVAPAALETPGMETSPVPTALTAYADEALFEAEQDEEHPLSPEELATARTLVKRGLAALWSARKGK</sequence>
<feature type="region of interest" description="Disordered" evidence="1">
    <location>
        <begin position="92"/>
        <end position="119"/>
    </location>
</feature>
<organism evidence="2 3">
    <name type="scientific">Archangium violaceum Cb vi76</name>
    <dbReference type="NCBI Taxonomy" id="1406225"/>
    <lineage>
        <taxon>Bacteria</taxon>
        <taxon>Pseudomonadati</taxon>
        <taxon>Myxococcota</taxon>
        <taxon>Myxococcia</taxon>
        <taxon>Myxococcales</taxon>
        <taxon>Cystobacterineae</taxon>
        <taxon>Archangiaceae</taxon>
        <taxon>Archangium</taxon>
    </lineage>
</organism>
<dbReference type="Proteomes" id="UP000028547">
    <property type="component" value="Unassembled WGS sequence"/>
</dbReference>
<evidence type="ECO:0000313" key="3">
    <source>
        <dbReference type="Proteomes" id="UP000028547"/>
    </source>
</evidence>
<dbReference type="EMBL" id="JPMI01000033">
    <property type="protein sequence ID" value="KFA93927.1"/>
    <property type="molecule type" value="Genomic_DNA"/>
</dbReference>
<dbReference type="AlphaFoldDB" id="A0A084SZP2"/>
<gene>
    <name evidence="2" type="ORF">Q664_06115</name>
</gene>
<protein>
    <submittedName>
        <fullName evidence="2">Uncharacterized protein</fullName>
    </submittedName>
</protein>
<accession>A0A084SZP2</accession>
<reference evidence="2 3" key="1">
    <citation type="submission" date="2014-07" db="EMBL/GenBank/DDBJ databases">
        <title>Draft Genome Sequence of Gephyronic Acid Producer, Cystobacter violaceus Strain Cb vi76.</title>
        <authorList>
            <person name="Stevens D.C."/>
            <person name="Young J."/>
            <person name="Carmichael R."/>
            <person name="Tan J."/>
            <person name="Taylor R.E."/>
        </authorList>
    </citation>
    <scope>NUCLEOTIDE SEQUENCE [LARGE SCALE GENOMIC DNA]</scope>
    <source>
        <strain evidence="2 3">Cb vi76</strain>
    </source>
</reference>
<dbReference type="RefSeq" id="WP_043390803.1">
    <property type="nucleotide sequence ID" value="NZ_JPMI01000033.1"/>
</dbReference>
<comment type="caution">
    <text evidence="2">The sequence shown here is derived from an EMBL/GenBank/DDBJ whole genome shotgun (WGS) entry which is preliminary data.</text>
</comment>
<proteinExistence type="predicted"/>
<evidence type="ECO:0000313" key="2">
    <source>
        <dbReference type="EMBL" id="KFA93927.1"/>
    </source>
</evidence>
<evidence type="ECO:0000256" key="1">
    <source>
        <dbReference type="SAM" id="MobiDB-lite"/>
    </source>
</evidence>